<gene>
    <name evidence="2" type="ORF">F2P81_002533</name>
</gene>
<organism evidence="2 3">
    <name type="scientific">Scophthalmus maximus</name>
    <name type="common">Turbot</name>
    <name type="synonym">Psetta maxima</name>
    <dbReference type="NCBI Taxonomy" id="52904"/>
    <lineage>
        <taxon>Eukaryota</taxon>
        <taxon>Metazoa</taxon>
        <taxon>Chordata</taxon>
        <taxon>Craniata</taxon>
        <taxon>Vertebrata</taxon>
        <taxon>Euteleostomi</taxon>
        <taxon>Actinopterygii</taxon>
        <taxon>Neopterygii</taxon>
        <taxon>Teleostei</taxon>
        <taxon>Neoteleostei</taxon>
        <taxon>Acanthomorphata</taxon>
        <taxon>Carangaria</taxon>
        <taxon>Pleuronectiformes</taxon>
        <taxon>Pleuronectoidei</taxon>
        <taxon>Scophthalmidae</taxon>
        <taxon>Scophthalmus</taxon>
    </lineage>
</organism>
<comment type="caution">
    <text evidence="2">The sequence shown here is derived from an EMBL/GenBank/DDBJ whole genome shotgun (WGS) entry which is preliminary data.</text>
</comment>
<accession>A0A6A4TRZ7</accession>
<feature type="compositionally biased region" description="Basic residues" evidence="1">
    <location>
        <begin position="83"/>
        <end position="99"/>
    </location>
</feature>
<dbReference type="EMBL" id="VEVO01000002">
    <property type="protein sequence ID" value="KAF0046004.1"/>
    <property type="molecule type" value="Genomic_DNA"/>
</dbReference>
<proteinExistence type="predicted"/>
<protein>
    <submittedName>
        <fullName evidence="2">Uncharacterized protein</fullName>
    </submittedName>
</protein>
<evidence type="ECO:0000313" key="2">
    <source>
        <dbReference type="EMBL" id="KAF0046004.1"/>
    </source>
</evidence>
<evidence type="ECO:0000256" key="1">
    <source>
        <dbReference type="SAM" id="MobiDB-lite"/>
    </source>
</evidence>
<reference evidence="2 3" key="1">
    <citation type="submission" date="2019-06" db="EMBL/GenBank/DDBJ databases">
        <title>Draft genomes of female and male turbot (Scophthalmus maximus).</title>
        <authorList>
            <person name="Xu H."/>
            <person name="Xu X.-W."/>
            <person name="Shao C."/>
            <person name="Chen S."/>
        </authorList>
    </citation>
    <scope>NUCLEOTIDE SEQUENCE [LARGE SCALE GENOMIC DNA]</scope>
    <source>
        <strain evidence="2">Ysfricsl-2016a</strain>
        <tissue evidence="2">Blood</tissue>
    </source>
</reference>
<dbReference type="Proteomes" id="UP000438429">
    <property type="component" value="Unassembled WGS sequence"/>
</dbReference>
<sequence>MEVKGAAKEKAEKYGIFDLHCLIVWLWCTLVSLEKQQLLPCVSDELKPRLFIKYITDLKRAPISETFASEAAGDAAAVTTRGEKHKQKAKRRDLSRYRQHSTCTTAD</sequence>
<dbReference type="AlphaFoldDB" id="A0A6A4TRZ7"/>
<name>A0A6A4TRZ7_SCOMX</name>
<evidence type="ECO:0000313" key="3">
    <source>
        <dbReference type="Proteomes" id="UP000438429"/>
    </source>
</evidence>
<feature type="region of interest" description="Disordered" evidence="1">
    <location>
        <begin position="70"/>
        <end position="107"/>
    </location>
</feature>